<dbReference type="EMBL" id="VSSQ01037260">
    <property type="protein sequence ID" value="MPM89900.1"/>
    <property type="molecule type" value="Genomic_DNA"/>
</dbReference>
<dbReference type="InterPro" id="IPR032265">
    <property type="entry name" value="DUF4831"/>
</dbReference>
<proteinExistence type="predicted"/>
<evidence type="ECO:0000313" key="1">
    <source>
        <dbReference type="EMBL" id="MPM89900.1"/>
    </source>
</evidence>
<accession>A0A645DKD8</accession>
<name>A0A645DKD8_9ZZZZ</name>
<reference evidence="1" key="1">
    <citation type="submission" date="2019-08" db="EMBL/GenBank/DDBJ databases">
        <authorList>
            <person name="Kucharzyk K."/>
            <person name="Murdoch R.W."/>
            <person name="Higgins S."/>
            <person name="Loffler F."/>
        </authorList>
    </citation>
    <scope>NUCLEOTIDE SEQUENCE</scope>
</reference>
<comment type="caution">
    <text evidence="1">The sequence shown here is derived from an EMBL/GenBank/DDBJ whole genome shotgun (WGS) entry which is preliminary data.</text>
</comment>
<organism evidence="1">
    <name type="scientific">bioreactor metagenome</name>
    <dbReference type="NCBI Taxonomy" id="1076179"/>
    <lineage>
        <taxon>unclassified sequences</taxon>
        <taxon>metagenomes</taxon>
        <taxon>ecological metagenomes</taxon>
    </lineage>
</organism>
<gene>
    <name evidence="1" type="ORF">SDC9_137015</name>
</gene>
<protein>
    <submittedName>
        <fullName evidence="1">Uncharacterized protein</fullName>
    </submittedName>
</protein>
<dbReference type="AlphaFoldDB" id="A0A645DKD8"/>
<dbReference type="Pfam" id="PF16115">
    <property type="entry name" value="DUF4831"/>
    <property type="match status" value="1"/>
</dbReference>
<sequence length="116" mass="12647">MGKKRTGTQRMSFDIVPVKNNDKQIYIAFRISETAGLMPANNLSGRPVVLELVAESGEVSFSSDISAGKGTVLYRKPAMVNARLMDGQKLLMQSRIPVYQLGTTLSFPLNIATGKL</sequence>